<feature type="region of interest" description="Disordered" evidence="4">
    <location>
        <begin position="1"/>
        <end position="25"/>
    </location>
</feature>
<dbReference type="SMART" id="SM00729">
    <property type="entry name" value="Elp3"/>
    <property type="match status" value="1"/>
</dbReference>
<dbReference type="PANTHER" id="PTHR43432:SF3">
    <property type="entry name" value="SLR0285 PROTEIN"/>
    <property type="match status" value="1"/>
</dbReference>
<dbReference type="SFLD" id="SFLDG01084">
    <property type="entry name" value="Uncharacterised_Radical_SAM_Su"/>
    <property type="match status" value="1"/>
</dbReference>
<proteinExistence type="predicted"/>
<dbReference type="Gene3D" id="3.80.30.30">
    <property type="match status" value="1"/>
</dbReference>
<reference evidence="6" key="1">
    <citation type="submission" date="2016-10" db="EMBL/GenBank/DDBJ databases">
        <title>Sequence of Gallionella enrichment culture.</title>
        <authorList>
            <person name="Poehlein A."/>
            <person name="Muehling M."/>
            <person name="Daniel R."/>
        </authorList>
    </citation>
    <scope>NUCLEOTIDE SEQUENCE</scope>
</reference>
<organism evidence="6">
    <name type="scientific">mine drainage metagenome</name>
    <dbReference type="NCBI Taxonomy" id="410659"/>
    <lineage>
        <taxon>unclassified sequences</taxon>
        <taxon>metagenomes</taxon>
        <taxon>ecological metagenomes</taxon>
    </lineage>
</organism>
<dbReference type="EMBL" id="MLJW01000155">
    <property type="protein sequence ID" value="OIQ96090.1"/>
    <property type="molecule type" value="Genomic_DNA"/>
</dbReference>
<evidence type="ECO:0000313" key="6">
    <source>
        <dbReference type="EMBL" id="OIQ96090.1"/>
    </source>
</evidence>
<keyword evidence="1" id="KW-0479">Metal-binding</keyword>
<dbReference type="GO" id="GO:0003824">
    <property type="term" value="F:catalytic activity"/>
    <property type="evidence" value="ECO:0007669"/>
    <property type="project" value="InterPro"/>
</dbReference>
<dbReference type="PANTHER" id="PTHR43432">
    <property type="entry name" value="SLR0285 PROTEIN"/>
    <property type="match status" value="1"/>
</dbReference>
<comment type="caution">
    <text evidence="6">The sequence shown here is derived from an EMBL/GenBank/DDBJ whole genome shotgun (WGS) entry which is preliminary data.</text>
</comment>
<dbReference type="InterPro" id="IPR040086">
    <property type="entry name" value="MJ0683-like"/>
</dbReference>
<dbReference type="PROSITE" id="PS51918">
    <property type="entry name" value="RADICAL_SAM"/>
    <property type="match status" value="1"/>
</dbReference>
<name>A0A1J5RKQ6_9ZZZZ</name>
<accession>A0A1J5RKQ6</accession>
<dbReference type="InterPro" id="IPR007197">
    <property type="entry name" value="rSAM"/>
</dbReference>
<dbReference type="SUPFAM" id="SSF102114">
    <property type="entry name" value="Radical SAM enzymes"/>
    <property type="match status" value="1"/>
</dbReference>
<gene>
    <name evidence="6" type="ORF">GALL_219680</name>
</gene>
<sequence length="396" mass="42714">MPTRTIPIIPAMPSGHGPSSRKGRGTTVRIAHRFARDSRDVFDDGWATLGDAAQAADQAPPPATTVTEERVKSLLTRNTSPDIPFALSLNPYRGCEHGCIYCYARPTHSYLDLSPGLDFETRLIAKVNAASVLERELARPGYAPSPIAIGSVTDAYQPIERRLRITRAVLQVLGDCAHPYTVITKSAGIERDIDLIAPAAQAGRAWVSVSITTLDGALARILEPRAASPARRLQAVRALSGAGIAVGVNVAPIIPFINDGDIEHIVEAAARAGASSVHHTVLRLPWEVAPLFRQWLDTHFPARAARVMARVQDLHGIEAAQRTPHAGRTARDYDASFGQRMHGTGPWADLIRQRIAKASARCGLPRSGLPSLDCSAFRRPAAWQAVGDARQASLFD</sequence>
<evidence type="ECO:0000259" key="5">
    <source>
        <dbReference type="PROSITE" id="PS51918"/>
    </source>
</evidence>
<dbReference type="GO" id="GO:0046872">
    <property type="term" value="F:metal ion binding"/>
    <property type="evidence" value="ECO:0007669"/>
    <property type="project" value="UniProtKB-KW"/>
</dbReference>
<dbReference type="Pfam" id="PF04055">
    <property type="entry name" value="Radical_SAM"/>
    <property type="match status" value="1"/>
</dbReference>
<dbReference type="SFLD" id="SFLDS00029">
    <property type="entry name" value="Radical_SAM"/>
    <property type="match status" value="1"/>
</dbReference>
<dbReference type="GO" id="GO:0051536">
    <property type="term" value="F:iron-sulfur cluster binding"/>
    <property type="evidence" value="ECO:0007669"/>
    <property type="project" value="UniProtKB-KW"/>
</dbReference>
<dbReference type="NCBIfam" id="NF033668">
    <property type="entry name" value="rSAM_PA0069"/>
    <property type="match status" value="1"/>
</dbReference>
<dbReference type="InterPro" id="IPR058240">
    <property type="entry name" value="rSAM_sf"/>
</dbReference>
<feature type="domain" description="Radical SAM core" evidence="5">
    <location>
        <begin position="81"/>
        <end position="318"/>
    </location>
</feature>
<dbReference type="AlphaFoldDB" id="A0A1J5RKQ6"/>
<evidence type="ECO:0000256" key="2">
    <source>
        <dbReference type="ARBA" id="ARBA00023004"/>
    </source>
</evidence>
<dbReference type="CDD" id="cd01335">
    <property type="entry name" value="Radical_SAM"/>
    <property type="match status" value="1"/>
</dbReference>
<protein>
    <submittedName>
        <fullName evidence="6">Radical SAM superfamily protein</fullName>
    </submittedName>
</protein>
<evidence type="ECO:0000256" key="3">
    <source>
        <dbReference type="ARBA" id="ARBA00023014"/>
    </source>
</evidence>
<keyword evidence="2" id="KW-0408">Iron</keyword>
<evidence type="ECO:0000256" key="4">
    <source>
        <dbReference type="SAM" id="MobiDB-lite"/>
    </source>
</evidence>
<evidence type="ECO:0000256" key="1">
    <source>
        <dbReference type="ARBA" id="ARBA00022723"/>
    </source>
</evidence>
<dbReference type="InterPro" id="IPR006638">
    <property type="entry name" value="Elp3/MiaA/NifB-like_rSAM"/>
</dbReference>
<keyword evidence="3" id="KW-0411">Iron-sulfur</keyword>